<organism evidence="3 4">
    <name type="scientific">Winmispira thermophila (strain ATCC 49972 / DSM 6192 / RI 19.B1)</name>
    <name type="common">Spirochaeta thermophila</name>
    <dbReference type="NCBI Taxonomy" id="665571"/>
    <lineage>
        <taxon>Bacteria</taxon>
        <taxon>Pseudomonadati</taxon>
        <taxon>Spirochaetota</taxon>
        <taxon>Spirochaetia</taxon>
        <taxon>Winmispirales</taxon>
        <taxon>Winmispiraceae</taxon>
        <taxon>Winmispira</taxon>
    </lineage>
</organism>
<proteinExistence type="predicted"/>
<dbReference type="eggNOG" id="ENOG5033A4Z">
    <property type="taxonomic scope" value="Bacteria"/>
</dbReference>
<feature type="transmembrane region" description="Helical" evidence="1">
    <location>
        <begin position="55"/>
        <end position="79"/>
    </location>
</feature>
<dbReference type="InterPro" id="IPR021309">
    <property type="entry name" value="YgaP-like_TM"/>
</dbReference>
<reference evidence="3 4" key="2">
    <citation type="journal article" date="2010" name="J. Bacteriol.">
        <title>Genome sequence of the polysaccharide-degrading, thermophilic anaerobe Spirochaeta thermophila DSM 6192.</title>
        <authorList>
            <person name="Angelov A."/>
            <person name="Liebl S."/>
            <person name="Ballschmiter M."/>
            <person name="Bomeke M."/>
            <person name="Lehmann R."/>
            <person name="Liesegang H."/>
            <person name="Daniel R."/>
            <person name="Liebl W."/>
        </authorList>
    </citation>
    <scope>NUCLEOTIDE SEQUENCE [LARGE SCALE GENOMIC DNA]</scope>
    <source>
        <strain evidence="4">ATCC 49972 / DSM 6192 / RI 19.B1</strain>
    </source>
</reference>
<keyword evidence="1" id="KW-0812">Transmembrane</keyword>
<evidence type="ECO:0000259" key="2">
    <source>
        <dbReference type="Pfam" id="PF11127"/>
    </source>
</evidence>
<reference key="1">
    <citation type="submission" date="2009-08" db="EMBL/GenBank/DDBJ databases">
        <title>The genome sequence of Spirochaeta thermophila DSM6192.</title>
        <authorList>
            <person name="Angelov A."/>
            <person name="Mientus M."/>
            <person name="Wittenberg S."/>
            <person name="Lehmann R."/>
            <person name="Liesegang H."/>
            <person name="Daniel R."/>
            <person name="Liebl W."/>
        </authorList>
    </citation>
    <scope>NUCLEOTIDE SEQUENCE</scope>
    <source>
        <strain>DSM 6192</strain>
    </source>
</reference>
<dbReference type="EMBL" id="CP001698">
    <property type="protein sequence ID" value="ADN01147.1"/>
    <property type="molecule type" value="Genomic_DNA"/>
</dbReference>
<name>E0RNE7_WINT6</name>
<evidence type="ECO:0000256" key="1">
    <source>
        <dbReference type="SAM" id="Phobius"/>
    </source>
</evidence>
<dbReference type="Pfam" id="PF11127">
    <property type="entry name" value="YgaP-like_TM"/>
    <property type="match status" value="1"/>
</dbReference>
<feature type="domain" description="Inner membrane protein YgaP-like transmembrane" evidence="2">
    <location>
        <begin position="23"/>
        <end position="87"/>
    </location>
</feature>
<evidence type="ECO:0000313" key="4">
    <source>
        <dbReference type="Proteomes" id="UP000001296"/>
    </source>
</evidence>
<protein>
    <recommendedName>
        <fullName evidence="2">Inner membrane protein YgaP-like transmembrane domain-containing protein</fullName>
    </recommendedName>
</protein>
<dbReference type="AlphaFoldDB" id="E0RNE7"/>
<accession>E0RNE7</accession>
<keyword evidence="1" id="KW-0472">Membrane</keyword>
<feature type="transmembrane region" description="Helical" evidence="1">
    <location>
        <begin position="33"/>
        <end position="49"/>
    </location>
</feature>
<dbReference type="Proteomes" id="UP000001296">
    <property type="component" value="Chromosome"/>
</dbReference>
<sequence>MKADGASDPEYISKRLYLEERGMKGNVGTIDRIIRVVLGLVLIGLGVFVRGGAYWWLTVIGAISLVTGAVGFCGLYTLFGISTCPRKEGTDSSKT</sequence>
<dbReference type="PaxDb" id="665571-STHERM_c01710"/>
<keyword evidence="1" id="KW-1133">Transmembrane helix</keyword>
<evidence type="ECO:0000313" key="3">
    <source>
        <dbReference type="EMBL" id="ADN01147.1"/>
    </source>
</evidence>
<gene>
    <name evidence="3" type="ordered locus">STHERM_c01710</name>
</gene>
<dbReference type="HOGENOM" id="CLU_176022_4_1_12"/>
<dbReference type="KEGG" id="sta:STHERM_c01710"/>